<feature type="compositionally biased region" description="Polar residues" evidence="10">
    <location>
        <begin position="268"/>
        <end position="283"/>
    </location>
</feature>
<dbReference type="GO" id="GO:0016746">
    <property type="term" value="F:acyltransferase activity"/>
    <property type="evidence" value="ECO:0007669"/>
    <property type="project" value="UniProtKB-KW"/>
</dbReference>
<feature type="compositionally biased region" description="Polar residues" evidence="10">
    <location>
        <begin position="51"/>
        <end position="63"/>
    </location>
</feature>
<dbReference type="FunFam" id="3.80.30.20:FF:000011">
    <property type="entry name" value="Elongator complex"/>
    <property type="match status" value="1"/>
</dbReference>
<evidence type="ECO:0000256" key="8">
    <source>
        <dbReference type="ARBA" id="ARBA00023014"/>
    </source>
</evidence>
<keyword evidence="4" id="KW-0949">S-adenosyl-L-methionine</keyword>
<evidence type="ECO:0000256" key="10">
    <source>
        <dbReference type="SAM" id="MobiDB-lite"/>
    </source>
</evidence>
<dbReference type="GO" id="GO:0033588">
    <property type="term" value="C:elongator holoenzyme complex"/>
    <property type="evidence" value="ECO:0007669"/>
    <property type="project" value="TreeGrafter"/>
</dbReference>
<dbReference type="EMBL" id="LT594502">
    <property type="protein sequence ID" value="SBT80955.1"/>
    <property type="molecule type" value="Genomic_DNA"/>
</dbReference>
<evidence type="ECO:0000313" key="13">
    <source>
        <dbReference type="Proteomes" id="UP000219799"/>
    </source>
</evidence>
<dbReference type="Pfam" id="PF16199">
    <property type="entry name" value="Radical_SAM_C"/>
    <property type="match status" value="1"/>
</dbReference>
<dbReference type="VEuPathDB" id="PlasmoDB:PmUG01_14062100"/>
<reference evidence="12 13" key="1">
    <citation type="submission" date="2016-06" db="EMBL/GenBank/DDBJ databases">
        <authorList>
            <consortium name="Pathogen Informatics"/>
        </authorList>
    </citation>
    <scope>NUCLEOTIDE SEQUENCE [LARGE SCALE GENOMIC DNA]</scope>
    <source>
        <strain evidence="12">PmlGA01</strain>
    </source>
</reference>
<dbReference type="GO" id="GO:0051539">
    <property type="term" value="F:4 iron, 4 sulfur cluster binding"/>
    <property type="evidence" value="ECO:0007669"/>
    <property type="project" value="UniProtKB-KW"/>
</dbReference>
<dbReference type="AlphaFoldDB" id="A0A1C3L2Z8"/>
<feature type="domain" description="Elp3/MiaA/NifB-like radical SAM core" evidence="11">
    <location>
        <begin position="390"/>
        <end position="648"/>
    </location>
</feature>
<evidence type="ECO:0000256" key="6">
    <source>
        <dbReference type="ARBA" id="ARBA00022723"/>
    </source>
</evidence>
<accession>A0A1C3L2Z8</accession>
<evidence type="ECO:0000256" key="4">
    <source>
        <dbReference type="ARBA" id="ARBA00022691"/>
    </source>
</evidence>
<dbReference type="InterPro" id="IPR034687">
    <property type="entry name" value="ELP3-like"/>
</dbReference>
<dbReference type="SFLD" id="SFLDG01086">
    <property type="entry name" value="elongater_protein-like"/>
    <property type="match status" value="1"/>
</dbReference>
<sequence length="1194" mass="139111">MKISRKMKERMRELLEKIGESNNDETGNDVKKVGKNKKEIEEDVSEKAKTATDSSNEINSNQRSYEDAILNETSDDEVDNDKHRNDNSTSNSNYSNGNSNSNNVLYENSMRRADVTNEKDIGFYINDVIKRNYPIEYEDNNIYPKVYCYEPTSFENFKKKLKNKNELRHYECYSSTMNEFFYKYNENYYDEILKNENFKKFAEELWSNRRYIENETQYNDLCIQLRKKFKVSPSKHQISVALQYHYLQTLKDEKGGSIHDTGERKSNRGSNTSDVSNPSTGCDDTTIEENRVGIMNDNGIDNVNDKRVGNIRDNMVGNVVDMKESTDCGSNEIVVNKKGKDVKFVLENVNKMIIAKEIKNYKDLDKESVHFLQINKRKGVRSNSGVLVVTIITHPHQFSCKYDCHYCPNEPNQPRSYLSTEPAILRANQNNFDVICQFFNRTTTLVNNGHVPDKIEILVLGGTWSCYDLNYQKEFIRDVYYSANIYPVLKDRRAKLSLEKEQEINEQSNCRIIGLTLETRPDQINKDELIRLRSYGCTRVQLGIQHTDDYILKKVNRQCTLKDCIRAIYLLKENGFKVDIHIMPDLPYSNVHKDISMFKEILCSTDLQADQWKIYPCEITPFTKIEKWYNNNEFKPYFETDKNLLISLILLVKKSIHPWIRLNRVIRDIPNPSIIAGNNITNMRQLIANEMNIRNIFCQCIRCKEVKNQQIQTKKDSIFLKIFKYSTLGGDEFFITFQGTKKQVNKEVLRYSKRKRKRGKTTKKGRKDAINCNSSIRSGTATDCGQQNGIASSSTFPCGEKEDAIGLSSILSTSQYMADAESFMCNKEMDKVHKSEDVKINESNSVNAPVLNNFTDDNRSSSDMVRKKKTIHQDNKVYSSFDDDKDYDNKHLLLGFLRLRLRYKNNYCDERPFKCLENAALIRELHIYGSLLKHDDFKDDLNFVQHKGLGKCLVLVAEIIAYYYKYNKMSIIAGIGTKEYYKKLGYTKEETYMTKILDREIIFKNYILNRSRIGKTLTIYDYNLNHCLYLMHKEICEPPKFKRSEIKELNRYINDNIIPLGSQFCHESFKNESTPYTIDVDTLLDIRERNMLITPIVDLLKKLADKYLLKYNGKYLRNGRGESSCESITDNRSNGTCDSICNKICKYLDKYFVKYVGKYFVKNRGIFNASTLLLFGTTLFLTTQIIKKKKNIPL</sequence>
<evidence type="ECO:0000256" key="9">
    <source>
        <dbReference type="ARBA" id="ARBA00023315"/>
    </source>
</evidence>
<dbReference type="InterPro" id="IPR058240">
    <property type="entry name" value="rSAM_sf"/>
</dbReference>
<protein>
    <submittedName>
        <fullName evidence="12">Histone S-adenosyl methyltransferase, putative</fullName>
        <ecNumber evidence="12">2.1.1.43</ecNumber>
    </submittedName>
</protein>
<evidence type="ECO:0000256" key="3">
    <source>
        <dbReference type="ARBA" id="ARBA00022679"/>
    </source>
</evidence>
<dbReference type="InterPro" id="IPR006638">
    <property type="entry name" value="Elp3/MiaA/NifB-like_rSAM"/>
</dbReference>
<name>A0A1C3L2Z8_PLAMA</name>
<keyword evidence="2" id="KW-0004">4Fe-4S</keyword>
<dbReference type="GO" id="GO:0005634">
    <property type="term" value="C:nucleus"/>
    <property type="evidence" value="ECO:0007669"/>
    <property type="project" value="TreeGrafter"/>
</dbReference>
<organism evidence="12 13">
    <name type="scientific">Plasmodium malariae</name>
    <dbReference type="NCBI Taxonomy" id="5858"/>
    <lineage>
        <taxon>Eukaryota</taxon>
        <taxon>Sar</taxon>
        <taxon>Alveolata</taxon>
        <taxon>Apicomplexa</taxon>
        <taxon>Aconoidasida</taxon>
        <taxon>Haemosporida</taxon>
        <taxon>Plasmodiidae</taxon>
        <taxon>Plasmodium</taxon>
        <taxon>Plasmodium (Plasmodium)</taxon>
    </lineage>
</organism>
<gene>
    <name evidence="12" type="primary">PmlGA01_140045500</name>
    <name evidence="12" type="ORF">PMLGA01_140045500</name>
</gene>
<dbReference type="GO" id="GO:0032259">
    <property type="term" value="P:methylation"/>
    <property type="evidence" value="ECO:0007669"/>
    <property type="project" value="UniProtKB-KW"/>
</dbReference>
<evidence type="ECO:0000259" key="11">
    <source>
        <dbReference type="SMART" id="SM00729"/>
    </source>
</evidence>
<dbReference type="PANTHER" id="PTHR11135:SF2">
    <property type="entry name" value="ELONGATOR COMPLEX PROTEIN 3"/>
    <property type="match status" value="1"/>
</dbReference>
<dbReference type="SFLD" id="SFLDS00029">
    <property type="entry name" value="Radical_SAM"/>
    <property type="match status" value="1"/>
</dbReference>
<dbReference type="Proteomes" id="UP000219799">
    <property type="component" value="Chromosome 14"/>
</dbReference>
<dbReference type="GO" id="GO:0005737">
    <property type="term" value="C:cytoplasm"/>
    <property type="evidence" value="ECO:0007669"/>
    <property type="project" value="TreeGrafter"/>
</dbReference>
<dbReference type="SFLD" id="SFLDF00344">
    <property type="entry name" value="ELP3-like"/>
    <property type="match status" value="1"/>
</dbReference>
<dbReference type="InterPro" id="IPR007197">
    <property type="entry name" value="rSAM"/>
</dbReference>
<dbReference type="SUPFAM" id="SSF102114">
    <property type="entry name" value="Radical SAM enzymes"/>
    <property type="match status" value="1"/>
</dbReference>
<feature type="compositionally biased region" description="Basic and acidic residues" evidence="10">
    <location>
        <begin position="28"/>
        <end position="50"/>
    </location>
</feature>
<evidence type="ECO:0000313" key="12">
    <source>
        <dbReference type="EMBL" id="SBT80955.1"/>
    </source>
</evidence>
<dbReference type="InterPro" id="IPR023404">
    <property type="entry name" value="rSAM_horseshoe"/>
</dbReference>
<dbReference type="Pfam" id="PF04055">
    <property type="entry name" value="Radical_SAM"/>
    <property type="match status" value="1"/>
</dbReference>
<comment type="cofactor">
    <cofactor evidence="1">
        <name>[4Fe-4S] cluster</name>
        <dbReference type="ChEBI" id="CHEBI:49883"/>
    </cofactor>
</comment>
<evidence type="ECO:0000256" key="5">
    <source>
        <dbReference type="ARBA" id="ARBA00022694"/>
    </source>
</evidence>
<dbReference type="SMART" id="SM00729">
    <property type="entry name" value="Elp3"/>
    <property type="match status" value="1"/>
</dbReference>
<evidence type="ECO:0000256" key="1">
    <source>
        <dbReference type="ARBA" id="ARBA00001966"/>
    </source>
</evidence>
<dbReference type="InterPro" id="IPR039661">
    <property type="entry name" value="ELP3"/>
</dbReference>
<keyword evidence="6" id="KW-0479">Metal-binding</keyword>
<keyword evidence="9" id="KW-0012">Acyltransferase</keyword>
<keyword evidence="3 12" id="KW-0808">Transferase</keyword>
<feature type="compositionally biased region" description="Basic and acidic residues" evidence="10">
    <location>
        <begin position="10"/>
        <end position="19"/>
    </location>
</feature>
<dbReference type="GO" id="GO:0008168">
    <property type="term" value="F:methyltransferase activity"/>
    <property type="evidence" value="ECO:0007669"/>
    <property type="project" value="UniProtKB-KW"/>
</dbReference>
<dbReference type="GO" id="GO:0002926">
    <property type="term" value="P:tRNA wobble base 5-methoxycarbonylmethyl-2-thiouridinylation"/>
    <property type="evidence" value="ECO:0007669"/>
    <property type="project" value="TreeGrafter"/>
</dbReference>
<keyword evidence="7" id="KW-0408">Iron</keyword>
<evidence type="ECO:0000256" key="7">
    <source>
        <dbReference type="ARBA" id="ARBA00023004"/>
    </source>
</evidence>
<proteinExistence type="predicted"/>
<feature type="region of interest" description="Disordered" evidence="10">
    <location>
        <begin position="1"/>
        <end position="104"/>
    </location>
</feature>
<evidence type="ECO:0000256" key="2">
    <source>
        <dbReference type="ARBA" id="ARBA00022485"/>
    </source>
</evidence>
<feature type="compositionally biased region" description="Low complexity" evidence="10">
    <location>
        <begin position="87"/>
        <end position="103"/>
    </location>
</feature>
<dbReference type="PANTHER" id="PTHR11135">
    <property type="entry name" value="HISTONE ACETYLTRANSFERASE-RELATED"/>
    <property type="match status" value="1"/>
</dbReference>
<feature type="compositionally biased region" description="Basic and acidic residues" evidence="10">
    <location>
        <begin position="255"/>
        <end position="266"/>
    </location>
</feature>
<dbReference type="Gene3D" id="3.80.30.20">
    <property type="entry name" value="tm_1862 like domain"/>
    <property type="match status" value="1"/>
</dbReference>
<keyword evidence="8" id="KW-0411">Iron-sulfur</keyword>
<dbReference type="GO" id="GO:0046872">
    <property type="term" value="F:metal ion binding"/>
    <property type="evidence" value="ECO:0007669"/>
    <property type="project" value="UniProtKB-KW"/>
</dbReference>
<dbReference type="EC" id="2.1.1.43" evidence="12"/>
<keyword evidence="12" id="KW-0489">Methyltransferase</keyword>
<dbReference type="InterPro" id="IPR032432">
    <property type="entry name" value="Radical_SAM_C"/>
</dbReference>
<keyword evidence="5" id="KW-0819">tRNA processing</keyword>
<feature type="region of interest" description="Disordered" evidence="10">
    <location>
        <begin position="255"/>
        <end position="286"/>
    </location>
</feature>